<sequence>MSLSNPAAVIANAHLNHLFRRQEANLTAPDLSLNPPFQCTLRPDSGQLITYPPGGSEPLQRPPFCTEESPLNQPLLDCVWVPDVDSNITISKARGVGKKECTPLCNMIYDGSYLEEQWKCWEKGCTDAKGKNEEMNKKYIEAVLEFSKESYCKPLGLEGKTEEEDDEKKDGDKDKDDKDSGAGLIAAGKSVLVLATVVGIAFSGLM</sequence>
<dbReference type="EMBL" id="ML119664">
    <property type="protein sequence ID" value="RPA83511.1"/>
    <property type="molecule type" value="Genomic_DNA"/>
</dbReference>
<evidence type="ECO:0000313" key="3">
    <source>
        <dbReference type="Proteomes" id="UP000275078"/>
    </source>
</evidence>
<proteinExistence type="predicted"/>
<name>A0A3N4IH37_ASCIM</name>
<accession>A0A3N4IH37</accession>
<evidence type="ECO:0000313" key="2">
    <source>
        <dbReference type="EMBL" id="RPA83511.1"/>
    </source>
</evidence>
<reference evidence="2 3" key="1">
    <citation type="journal article" date="2018" name="Nat. Ecol. Evol.">
        <title>Pezizomycetes genomes reveal the molecular basis of ectomycorrhizal truffle lifestyle.</title>
        <authorList>
            <person name="Murat C."/>
            <person name="Payen T."/>
            <person name="Noel B."/>
            <person name="Kuo A."/>
            <person name="Morin E."/>
            <person name="Chen J."/>
            <person name="Kohler A."/>
            <person name="Krizsan K."/>
            <person name="Balestrini R."/>
            <person name="Da Silva C."/>
            <person name="Montanini B."/>
            <person name="Hainaut M."/>
            <person name="Levati E."/>
            <person name="Barry K.W."/>
            <person name="Belfiori B."/>
            <person name="Cichocki N."/>
            <person name="Clum A."/>
            <person name="Dockter R.B."/>
            <person name="Fauchery L."/>
            <person name="Guy J."/>
            <person name="Iotti M."/>
            <person name="Le Tacon F."/>
            <person name="Lindquist E.A."/>
            <person name="Lipzen A."/>
            <person name="Malagnac F."/>
            <person name="Mello A."/>
            <person name="Molinier V."/>
            <person name="Miyauchi S."/>
            <person name="Poulain J."/>
            <person name="Riccioni C."/>
            <person name="Rubini A."/>
            <person name="Sitrit Y."/>
            <person name="Splivallo R."/>
            <person name="Traeger S."/>
            <person name="Wang M."/>
            <person name="Zifcakova L."/>
            <person name="Wipf D."/>
            <person name="Zambonelli A."/>
            <person name="Paolocci F."/>
            <person name="Nowrousian M."/>
            <person name="Ottonello S."/>
            <person name="Baldrian P."/>
            <person name="Spatafora J.W."/>
            <person name="Henrissat B."/>
            <person name="Nagy L.G."/>
            <person name="Aury J.M."/>
            <person name="Wincker P."/>
            <person name="Grigoriev I.V."/>
            <person name="Bonfante P."/>
            <person name="Martin F.M."/>
        </authorList>
    </citation>
    <scope>NUCLEOTIDE SEQUENCE [LARGE SCALE GENOMIC DNA]</scope>
    <source>
        <strain evidence="2 3">RN42</strain>
    </source>
</reference>
<feature type="compositionally biased region" description="Basic and acidic residues" evidence="1">
    <location>
        <begin position="168"/>
        <end position="180"/>
    </location>
</feature>
<feature type="region of interest" description="Disordered" evidence="1">
    <location>
        <begin position="157"/>
        <end position="180"/>
    </location>
</feature>
<evidence type="ECO:0000256" key="1">
    <source>
        <dbReference type="SAM" id="MobiDB-lite"/>
    </source>
</evidence>
<dbReference type="Proteomes" id="UP000275078">
    <property type="component" value="Unassembled WGS sequence"/>
</dbReference>
<keyword evidence="3" id="KW-1185">Reference proteome</keyword>
<gene>
    <name evidence="2" type="ORF">BJ508DRAFT_413452</name>
</gene>
<organism evidence="2 3">
    <name type="scientific">Ascobolus immersus RN42</name>
    <dbReference type="NCBI Taxonomy" id="1160509"/>
    <lineage>
        <taxon>Eukaryota</taxon>
        <taxon>Fungi</taxon>
        <taxon>Dikarya</taxon>
        <taxon>Ascomycota</taxon>
        <taxon>Pezizomycotina</taxon>
        <taxon>Pezizomycetes</taxon>
        <taxon>Pezizales</taxon>
        <taxon>Ascobolaceae</taxon>
        <taxon>Ascobolus</taxon>
    </lineage>
</organism>
<dbReference type="AlphaFoldDB" id="A0A3N4IH37"/>
<protein>
    <submittedName>
        <fullName evidence="2">Uncharacterized protein</fullName>
    </submittedName>
</protein>